<proteinExistence type="predicted"/>
<name>A0ABT1W6S7_9PROT</name>
<sequence>MDHLFSIIAGLVVSLLGLIGAAIGVIEGAARHGLAALGISGEAQTLLLLLLLLLLIVAAFRVFGRVLAILIALALLILLLHAVIAPAGGVHV</sequence>
<reference evidence="2 3" key="1">
    <citation type="submission" date="2022-06" db="EMBL/GenBank/DDBJ databases">
        <title>Endosaccharibacter gen. nov., sp. nov., endophytic bacteria isolated from sugarcane.</title>
        <authorList>
            <person name="Pitiwittayakul N."/>
            <person name="Yukphan P."/>
            <person name="Charoenyingcharoen P."/>
            <person name="Tanasupawat S."/>
        </authorList>
    </citation>
    <scope>NUCLEOTIDE SEQUENCE [LARGE SCALE GENOMIC DNA]</scope>
    <source>
        <strain evidence="2 3">KSS8</strain>
    </source>
</reference>
<keyword evidence="3" id="KW-1185">Reference proteome</keyword>
<evidence type="ECO:0000313" key="3">
    <source>
        <dbReference type="Proteomes" id="UP001524587"/>
    </source>
</evidence>
<feature type="transmembrane region" description="Helical" evidence="1">
    <location>
        <begin position="6"/>
        <end position="26"/>
    </location>
</feature>
<feature type="transmembrane region" description="Helical" evidence="1">
    <location>
        <begin position="69"/>
        <end position="90"/>
    </location>
</feature>
<comment type="caution">
    <text evidence="2">The sequence shown here is derived from an EMBL/GenBank/DDBJ whole genome shotgun (WGS) entry which is preliminary data.</text>
</comment>
<evidence type="ECO:0000313" key="2">
    <source>
        <dbReference type="EMBL" id="MCQ8277861.1"/>
    </source>
</evidence>
<accession>A0ABT1W6S7</accession>
<keyword evidence="1" id="KW-0812">Transmembrane</keyword>
<gene>
    <name evidence="2" type="ORF">NFI95_05310</name>
</gene>
<dbReference type="RefSeq" id="WP_422863322.1">
    <property type="nucleotide sequence ID" value="NZ_JAMSKV010000003.1"/>
</dbReference>
<evidence type="ECO:0000256" key="1">
    <source>
        <dbReference type="SAM" id="Phobius"/>
    </source>
</evidence>
<organism evidence="2 3">
    <name type="scientific">Endosaccharibacter trunci</name>
    <dbReference type="NCBI Taxonomy" id="2812733"/>
    <lineage>
        <taxon>Bacteria</taxon>
        <taxon>Pseudomonadati</taxon>
        <taxon>Pseudomonadota</taxon>
        <taxon>Alphaproteobacteria</taxon>
        <taxon>Acetobacterales</taxon>
        <taxon>Acetobacteraceae</taxon>
        <taxon>Endosaccharibacter</taxon>
    </lineage>
</organism>
<keyword evidence="1" id="KW-1133">Transmembrane helix</keyword>
<dbReference type="Proteomes" id="UP001524587">
    <property type="component" value="Unassembled WGS sequence"/>
</dbReference>
<protein>
    <submittedName>
        <fullName evidence="2">Uncharacterized protein</fullName>
    </submittedName>
</protein>
<keyword evidence="1" id="KW-0472">Membrane</keyword>
<dbReference type="EMBL" id="JAMSKV010000003">
    <property type="protein sequence ID" value="MCQ8277861.1"/>
    <property type="molecule type" value="Genomic_DNA"/>
</dbReference>